<proteinExistence type="predicted"/>
<keyword evidence="1" id="KW-0863">Zinc-finger</keyword>
<reference evidence="4" key="1">
    <citation type="journal article" date="2015" name="Genome Biol. Evol.">
        <title>The Pangenome of the Anticarsia gemmatalis Multiple Nucleopolyhedrovirus (AgMNPV).</title>
        <authorList>
            <person name="Brito A.F."/>
            <person name="Braconi C.T."/>
            <person name="Weidmann M."/>
            <person name="Dilcher M."/>
            <person name="Alves J.M."/>
            <person name="Gruber A."/>
            <person name="Zanotto P.M."/>
        </authorList>
    </citation>
    <scope>NUCLEOTIDE SEQUENCE</scope>
    <source>
        <strain evidence="3">AgMNPV-30</strain>
        <strain evidence="4">AgMNPV-38</strain>
    </source>
</reference>
<dbReference type="Pfam" id="PF05290">
    <property type="entry name" value="Baculo_IE-1"/>
    <property type="match status" value="1"/>
</dbReference>
<keyword evidence="1" id="KW-0862">Zinc</keyword>
<evidence type="ECO:0000259" key="2">
    <source>
        <dbReference type="PROSITE" id="PS50089"/>
    </source>
</evidence>
<sequence length="242" mass="27639">MIKGTYWPNVLDRSDLCEANKVMDFNFVFAHMYCVDILVDAKVHRNVRAAAFSLLDDKHFELFKRRIDNKFFCYYDRCDDVTFPKHLLDNDACCHHFINDAMRVVECVKSVETVSAGVNVIVLLPYLKQLQTALKMLGDAFKCCAKTINGLLLYVNDLLSHCLLCADKIQAATRTLQVMNLFLDTDTLYECDLCKEISTDQRFIKPKECCQYTICNACCVTLWKTASTHAKCPACNTSFKSS</sequence>
<feature type="domain" description="RING-type" evidence="2">
    <location>
        <begin position="191"/>
        <end position="236"/>
    </location>
</feature>
<name>A0A0S3J133_9ABAC</name>
<dbReference type="InterPro" id="IPR007954">
    <property type="entry name" value="Baculo_IE-1"/>
</dbReference>
<dbReference type="InterPro" id="IPR001841">
    <property type="entry name" value="Znf_RING"/>
</dbReference>
<accession>A0A0S3J133</accession>
<keyword evidence="1" id="KW-0479">Metal-binding</keyword>
<evidence type="ECO:0000313" key="3">
    <source>
        <dbReference type="EMBL" id="ALR70455.1"/>
    </source>
</evidence>
<dbReference type="EMBL" id="KR815467">
    <property type="protein sequence ID" value="ALR71712.1"/>
    <property type="molecule type" value="Genomic_DNA"/>
</dbReference>
<gene>
    <name evidence="4" type="ORF">AGNV_020</name>
</gene>
<evidence type="ECO:0000256" key="1">
    <source>
        <dbReference type="PROSITE-ProRule" id="PRU00175"/>
    </source>
</evidence>
<dbReference type="PROSITE" id="PS50089">
    <property type="entry name" value="ZF_RING_2"/>
    <property type="match status" value="1"/>
</dbReference>
<evidence type="ECO:0000313" key="4">
    <source>
        <dbReference type="EMBL" id="ALR71712.1"/>
    </source>
</evidence>
<dbReference type="GO" id="GO:0008270">
    <property type="term" value="F:zinc ion binding"/>
    <property type="evidence" value="ECO:0007669"/>
    <property type="project" value="UniProtKB-KW"/>
</dbReference>
<organism evidence="4">
    <name type="scientific">Anticarsia gemmatalis multiple nucleopolyhedrovirus</name>
    <dbReference type="NCBI Taxonomy" id="268591"/>
    <lineage>
        <taxon>Viruses</taxon>
        <taxon>Viruses incertae sedis</taxon>
        <taxon>Naldaviricetes</taxon>
        <taxon>Lefavirales</taxon>
        <taxon>Baculoviridae</taxon>
        <taxon>Alphabaculovirus</taxon>
        <taxon>Alphabaculovirus angemmatalis</taxon>
    </lineage>
</organism>
<protein>
    <submittedName>
        <fullName evidence="4">Immediate early protein 0</fullName>
    </submittedName>
</protein>
<dbReference type="EMBL" id="KR815459">
    <property type="protein sequence ID" value="ALR70455.1"/>
    <property type="molecule type" value="Genomic_DNA"/>
</dbReference>